<organism evidence="1 2">
    <name type="scientific">Eumeta variegata</name>
    <name type="common">Bagworm moth</name>
    <name type="synonym">Eumeta japonica</name>
    <dbReference type="NCBI Taxonomy" id="151549"/>
    <lineage>
        <taxon>Eukaryota</taxon>
        <taxon>Metazoa</taxon>
        <taxon>Ecdysozoa</taxon>
        <taxon>Arthropoda</taxon>
        <taxon>Hexapoda</taxon>
        <taxon>Insecta</taxon>
        <taxon>Pterygota</taxon>
        <taxon>Neoptera</taxon>
        <taxon>Endopterygota</taxon>
        <taxon>Lepidoptera</taxon>
        <taxon>Glossata</taxon>
        <taxon>Ditrysia</taxon>
        <taxon>Tineoidea</taxon>
        <taxon>Psychidae</taxon>
        <taxon>Oiketicinae</taxon>
        <taxon>Eumeta</taxon>
    </lineage>
</organism>
<dbReference type="EMBL" id="BGZK01001077">
    <property type="protein sequence ID" value="GBP70509.1"/>
    <property type="molecule type" value="Genomic_DNA"/>
</dbReference>
<evidence type="ECO:0000313" key="2">
    <source>
        <dbReference type="Proteomes" id="UP000299102"/>
    </source>
</evidence>
<accession>A0A4C1Y7G1</accession>
<reference evidence="1 2" key="1">
    <citation type="journal article" date="2019" name="Commun. Biol.">
        <title>The bagworm genome reveals a unique fibroin gene that provides high tensile strength.</title>
        <authorList>
            <person name="Kono N."/>
            <person name="Nakamura H."/>
            <person name="Ohtoshi R."/>
            <person name="Tomita M."/>
            <person name="Numata K."/>
            <person name="Arakawa K."/>
        </authorList>
    </citation>
    <scope>NUCLEOTIDE SEQUENCE [LARGE SCALE GENOMIC DNA]</scope>
</reference>
<dbReference type="AlphaFoldDB" id="A0A4C1Y7G1"/>
<gene>
    <name evidence="1" type="ORF">EVAR_61424_1</name>
</gene>
<name>A0A4C1Y7G1_EUMVA</name>
<keyword evidence="2" id="KW-1185">Reference proteome</keyword>
<protein>
    <submittedName>
        <fullName evidence="1">Uncharacterized protein</fullName>
    </submittedName>
</protein>
<dbReference type="Proteomes" id="UP000299102">
    <property type="component" value="Unassembled WGS sequence"/>
</dbReference>
<comment type="caution">
    <text evidence="1">The sequence shown here is derived from an EMBL/GenBank/DDBJ whole genome shotgun (WGS) entry which is preliminary data.</text>
</comment>
<sequence>MKKETNTTAIKHIDKSPDYGSVKLVRGEIGPVRAVSERLELSLALSLDVVRGRFGGRPWTDSQLLQE</sequence>
<evidence type="ECO:0000313" key="1">
    <source>
        <dbReference type="EMBL" id="GBP70509.1"/>
    </source>
</evidence>
<proteinExistence type="predicted"/>